<sequence length="369" mass="39098">MIIGIPKEIKNNENRVALTPAGAFALTKAGHCVLVEKGAGSGSGFEDEEYAQAGASICEVEEVFAKAELIVKVKEYMESEYAYLREDQMVFTYLHIANNEPFAKALIESKTTAIAYETIVSKSGTLPLLTPMSEVAGRMSVQIGASMLQKANGGSGILLGGVPGVMPANVVVIGGGTVGFNAARIASGLGAQVQVFDINAERMAYIDDVSNGTIHTIYNNEYNLRAALKEADLVIGAVLIPGAKAPKLVSEDMVKTMKQGSAIVDVAIDQGGCIETCDHTTTHDDPTFVKHGVLHYSVANMPGAVPRTSTIALSNATLPYILKLADKGLAALKEDAGFRKGLNTYRGVYTCQAVASALHAEYHDPQEML</sequence>
<dbReference type="SMART" id="SM01003">
    <property type="entry name" value="AlaDh_PNT_N"/>
    <property type="match status" value="1"/>
</dbReference>
<dbReference type="SUPFAM" id="SSF52283">
    <property type="entry name" value="Formate/glycerate dehydrogenase catalytic domain-like"/>
    <property type="match status" value="1"/>
</dbReference>
<gene>
    <name evidence="13" type="primary">ald</name>
    <name evidence="13" type="ORF">DWZ83_04835</name>
    <name evidence="12" type="ORF">KHZ85_09250</name>
</gene>
<dbReference type="EMBL" id="QRPK01000017">
    <property type="protein sequence ID" value="RHM12265.1"/>
    <property type="molecule type" value="Genomic_DNA"/>
</dbReference>
<dbReference type="SMART" id="SM01002">
    <property type="entry name" value="AlaDh_PNT_C"/>
    <property type="match status" value="1"/>
</dbReference>
<evidence type="ECO:0000256" key="9">
    <source>
        <dbReference type="PIRSR" id="PIRSR000183-3"/>
    </source>
</evidence>
<dbReference type="SUPFAM" id="SSF51735">
    <property type="entry name" value="NAD(P)-binding Rossmann-fold domains"/>
    <property type="match status" value="1"/>
</dbReference>
<evidence type="ECO:0000313" key="14">
    <source>
        <dbReference type="Proteomes" id="UP000284868"/>
    </source>
</evidence>
<comment type="pathway">
    <text evidence="1">Amino-acid degradation; L-alanine degradation via dehydrogenase pathway; NH(3) and pyruvate from L-alanine: step 1/1.</text>
</comment>
<feature type="active site" description="Proton donor/acceptor" evidence="7">
    <location>
        <position position="95"/>
    </location>
</feature>
<feature type="binding site" evidence="9">
    <location>
        <begin position="266"/>
        <end position="269"/>
    </location>
    <ligand>
        <name>NAD(+)</name>
        <dbReference type="ChEBI" id="CHEBI:57540"/>
    </ligand>
</feature>
<protein>
    <recommendedName>
        <fullName evidence="3 6">Alanine dehydrogenase</fullName>
        <ecNumber evidence="3 6">1.4.1.1</ecNumber>
    </recommendedName>
</protein>
<evidence type="ECO:0000259" key="11">
    <source>
        <dbReference type="SMART" id="SM01003"/>
    </source>
</evidence>
<dbReference type="PANTHER" id="PTHR42795:SF1">
    <property type="entry name" value="ALANINE DEHYDROGENASE"/>
    <property type="match status" value="1"/>
</dbReference>
<dbReference type="GO" id="GO:0000166">
    <property type="term" value="F:nucleotide binding"/>
    <property type="evidence" value="ECO:0007669"/>
    <property type="project" value="UniProtKB-KW"/>
</dbReference>
<dbReference type="OrthoDB" id="9804592at2"/>
<evidence type="ECO:0000256" key="5">
    <source>
        <dbReference type="ARBA" id="ARBA00023027"/>
    </source>
</evidence>
<feature type="binding site" evidence="9">
    <location>
        <begin position="238"/>
        <end position="239"/>
    </location>
    <ligand>
        <name>NAD(+)</name>
        <dbReference type="ChEBI" id="CHEBI:57540"/>
    </ligand>
</feature>
<accession>A0A415PHS4</accession>
<feature type="active site" description="Proton donor/acceptor" evidence="7">
    <location>
        <position position="269"/>
    </location>
</feature>
<dbReference type="NCBIfam" id="TIGR00518">
    <property type="entry name" value="alaDH"/>
    <property type="match status" value="1"/>
</dbReference>
<evidence type="ECO:0000313" key="13">
    <source>
        <dbReference type="EMBL" id="RHM12265.1"/>
    </source>
</evidence>
<feature type="binding site" evidence="9">
    <location>
        <position position="133"/>
    </location>
    <ligand>
        <name>NAD(+)</name>
        <dbReference type="ChEBI" id="CHEBI:57540"/>
    </ligand>
</feature>
<evidence type="ECO:0000256" key="7">
    <source>
        <dbReference type="PIRSR" id="PIRSR000183-1"/>
    </source>
</evidence>
<feature type="binding site" evidence="8">
    <location>
        <position position="74"/>
    </location>
    <ligand>
        <name>substrate</name>
    </ligand>
</feature>
<dbReference type="PROSITE" id="PS00836">
    <property type="entry name" value="ALADH_PNT_1"/>
    <property type="match status" value="1"/>
</dbReference>
<evidence type="ECO:0000259" key="10">
    <source>
        <dbReference type="SMART" id="SM01002"/>
    </source>
</evidence>
<dbReference type="Pfam" id="PF05222">
    <property type="entry name" value="AlaDh_PNT_N"/>
    <property type="match status" value="1"/>
</dbReference>
<dbReference type="InterPro" id="IPR007886">
    <property type="entry name" value="AlaDH/PNT_N"/>
</dbReference>
<name>A0A415PHS4_9FIRM</name>
<evidence type="ECO:0000256" key="4">
    <source>
        <dbReference type="ARBA" id="ARBA00023002"/>
    </source>
</evidence>
<dbReference type="InterPro" id="IPR007698">
    <property type="entry name" value="AlaDH/PNT_NAD(H)-bd"/>
</dbReference>
<feature type="binding site" evidence="8">
    <location>
        <position position="15"/>
    </location>
    <ligand>
        <name>substrate</name>
    </ligand>
</feature>
<dbReference type="InterPro" id="IPR008141">
    <property type="entry name" value="Ala_DH"/>
</dbReference>
<dbReference type="GeneID" id="92794355"/>
<dbReference type="UniPathway" id="UPA00527">
    <property type="reaction ID" value="UER00585"/>
</dbReference>
<dbReference type="EC" id="1.4.1.1" evidence="3 6"/>
<evidence type="ECO:0000313" key="12">
    <source>
        <dbReference type="EMBL" id="MBS4884931.1"/>
    </source>
</evidence>
<feature type="binding site" evidence="9">
    <location>
        <position position="202"/>
    </location>
    <ligand>
        <name>NAD(+)</name>
        <dbReference type="ChEBI" id="CHEBI:57540"/>
    </ligand>
</feature>
<keyword evidence="4 6" id="KW-0560">Oxidoreductase</keyword>
<dbReference type="InterPro" id="IPR008143">
    <property type="entry name" value="Ala_DH/PNT_CS2"/>
</dbReference>
<feature type="domain" description="Alanine dehydrogenase/pyridine nucleotide transhydrogenase NAD(H)-binding" evidence="10">
    <location>
        <begin position="148"/>
        <end position="297"/>
    </location>
</feature>
<comment type="similarity">
    <text evidence="2 6">Belongs to the AlaDH/PNT family.</text>
</comment>
<proteinExistence type="inferred from homology"/>
<organism evidence="13 14">
    <name type="scientific">Amedibacillus dolichus</name>
    <dbReference type="NCBI Taxonomy" id="31971"/>
    <lineage>
        <taxon>Bacteria</taxon>
        <taxon>Bacillati</taxon>
        <taxon>Bacillota</taxon>
        <taxon>Erysipelotrichia</taxon>
        <taxon>Erysipelotrichales</taxon>
        <taxon>Erysipelotrichaceae</taxon>
        <taxon>Amedibacillus</taxon>
    </lineage>
</organism>
<evidence type="ECO:0000256" key="3">
    <source>
        <dbReference type="ARBA" id="ARBA00012897"/>
    </source>
</evidence>
<evidence type="ECO:0000256" key="2">
    <source>
        <dbReference type="ARBA" id="ARBA00005689"/>
    </source>
</evidence>
<dbReference type="PROSITE" id="PS00837">
    <property type="entry name" value="ALADH_PNT_2"/>
    <property type="match status" value="1"/>
</dbReference>
<dbReference type="CDD" id="cd05305">
    <property type="entry name" value="L-AlaDH"/>
    <property type="match status" value="1"/>
</dbReference>
<dbReference type="PANTHER" id="PTHR42795">
    <property type="entry name" value="ALANINE DEHYDROGENASE"/>
    <property type="match status" value="1"/>
</dbReference>
<evidence type="ECO:0000256" key="1">
    <source>
        <dbReference type="ARBA" id="ARBA00005206"/>
    </source>
</evidence>
<dbReference type="Pfam" id="PF01262">
    <property type="entry name" value="AlaDh_PNT_C"/>
    <property type="match status" value="1"/>
</dbReference>
<feature type="binding site" evidence="9">
    <location>
        <position position="197"/>
    </location>
    <ligand>
        <name>NAD(+)</name>
        <dbReference type="ChEBI" id="CHEBI:57540"/>
    </ligand>
</feature>
<comment type="caution">
    <text evidence="13">The sequence shown here is derived from an EMBL/GenBank/DDBJ whole genome shotgun (WGS) entry which is preliminary data.</text>
</comment>
<dbReference type="GO" id="GO:0000286">
    <property type="term" value="F:alanine dehydrogenase activity"/>
    <property type="evidence" value="ECO:0007669"/>
    <property type="project" value="UniProtKB-UniRule"/>
</dbReference>
<dbReference type="AlphaFoldDB" id="A0A415PHS4"/>
<dbReference type="Proteomes" id="UP000284868">
    <property type="component" value="Unassembled WGS sequence"/>
</dbReference>
<comment type="catalytic activity">
    <reaction evidence="6">
        <text>L-alanine + NAD(+) + H2O = pyruvate + NH4(+) + NADH + H(+)</text>
        <dbReference type="Rhea" id="RHEA:18405"/>
        <dbReference type="ChEBI" id="CHEBI:15361"/>
        <dbReference type="ChEBI" id="CHEBI:15377"/>
        <dbReference type="ChEBI" id="CHEBI:15378"/>
        <dbReference type="ChEBI" id="CHEBI:28938"/>
        <dbReference type="ChEBI" id="CHEBI:57540"/>
        <dbReference type="ChEBI" id="CHEBI:57945"/>
        <dbReference type="ChEBI" id="CHEBI:57972"/>
        <dbReference type="EC" id="1.4.1.1"/>
    </reaction>
</comment>
<keyword evidence="9" id="KW-0547">Nucleotide-binding</keyword>
<dbReference type="PIRSF" id="PIRSF000183">
    <property type="entry name" value="Alanine_dh"/>
    <property type="match status" value="1"/>
</dbReference>
<keyword evidence="14" id="KW-1185">Reference proteome</keyword>
<evidence type="ECO:0000256" key="6">
    <source>
        <dbReference type="PIRNR" id="PIRNR000183"/>
    </source>
</evidence>
<feature type="domain" description="Alanine dehydrogenase/pyridine nucleotide transhydrogenase N-terminal" evidence="11">
    <location>
        <begin position="4"/>
        <end position="136"/>
    </location>
</feature>
<dbReference type="Proteomes" id="UP000753219">
    <property type="component" value="Unassembled WGS sequence"/>
</dbReference>
<dbReference type="GO" id="GO:0005886">
    <property type="term" value="C:plasma membrane"/>
    <property type="evidence" value="ECO:0007669"/>
    <property type="project" value="TreeGrafter"/>
</dbReference>
<dbReference type="FunFam" id="3.40.50.720:FF:000049">
    <property type="entry name" value="Alanine dehydrogenase"/>
    <property type="match status" value="1"/>
</dbReference>
<dbReference type="InterPro" id="IPR008142">
    <property type="entry name" value="AlaDH/PNT_CS1"/>
</dbReference>
<reference evidence="13 14" key="1">
    <citation type="submission" date="2018-08" db="EMBL/GenBank/DDBJ databases">
        <title>A genome reference for cultivated species of the human gut microbiota.</title>
        <authorList>
            <person name="Zou Y."/>
            <person name="Xue W."/>
            <person name="Luo G."/>
        </authorList>
    </citation>
    <scope>NUCLEOTIDE SEQUENCE [LARGE SCALE GENOMIC DNA]</scope>
    <source>
        <strain evidence="13 14">AF35-6BH</strain>
    </source>
</reference>
<dbReference type="InterPro" id="IPR036291">
    <property type="entry name" value="NAD(P)-bd_dom_sf"/>
</dbReference>
<reference evidence="12" key="2">
    <citation type="submission" date="2021-02" db="EMBL/GenBank/DDBJ databases">
        <title>Infant gut strain persistence is associated with maternal origin, phylogeny, and functional potential including surface adhesion and iron acquisition.</title>
        <authorList>
            <person name="Lou Y.C."/>
        </authorList>
    </citation>
    <scope>NUCLEOTIDE SEQUENCE</scope>
    <source>
        <strain evidence="12">L3_108_103G1_dasL3_108_103G1_concoct_2</strain>
    </source>
</reference>
<keyword evidence="5 6" id="KW-0520">NAD</keyword>
<dbReference type="RefSeq" id="WP_004800958.1">
    <property type="nucleotide sequence ID" value="NZ_CABKNA010000001.1"/>
</dbReference>
<feature type="binding site" evidence="9">
    <location>
        <begin position="298"/>
        <end position="301"/>
    </location>
    <ligand>
        <name>NAD(+)</name>
        <dbReference type="ChEBI" id="CHEBI:57540"/>
    </ligand>
</feature>
<dbReference type="EMBL" id="JAGZMZ010000030">
    <property type="protein sequence ID" value="MBS4884931.1"/>
    <property type="molecule type" value="Genomic_DNA"/>
</dbReference>
<dbReference type="GO" id="GO:0042853">
    <property type="term" value="P:L-alanine catabolic process"/>
    <property type="evidence" value="ECO:0007669"/>
    <property type="project" value="UniProtKB-UniPathway"/>
</dbReference>
<dbReference type="Gene3D" id="3.40.50.720">
    <property type="entry name" value="NAD(P)-binding Rossmann-like Domain"/>
    <property type="match status" value="2"/>
</dbReference>
<evidence type="ECO:0000256" key="8">
    <source>
        <dbReference type="PIRSR" id="PIRSR000183-2"/>
    </source>
</evidence>